<organism evidence="3 5">
    <name type="scientific">Dracunculus medinensis</name>
    <name type="common">Guinea worm</name>
    <dbReference type="NCBI Taxonomy" id="318479"/>
    <lineage>
        <taxon>Eukaryota</taxon>
        <taxon>Metazoa</taxon>
        <taxon>Ecdysozoa</taxon>
        <taxon>Nematoda</taxon>
        <taxon>Chromadorea</taxon>
        <taxon>Rhabditida</taxon>
        <taxon>Spirurina</taxon>
        <taxon>Dracunculoidea</taxon>
        <taxon>Dracunculidae</taxon>
        <taxon>Dracunculus</taxon>
    </lineage>
</organism>
<keyword evidence="4" id="KW-1185">Reference proteome</keyword>
<dbReference type="EMBL" id="UYYG01001157">
    <property type="protein sequence ID" value="VDN56948.1"/>
    <property type="molecule type" value="Genomic_DNA"/>
</dbReference>
<dbReference type="AlphaFoldDB" id="A0A0N4U6K5"/>
<sequence>MEKTKIPPVIQRSIRPYHRGNGPLRGGGMTAMYGVSPNMKNYKRKLDNRLGYCIFACQITIATILVVYGLIHQYTHDELVNYIITTKEIIINSMPTIEPTQEQKEPMQLIEISSNFTDTSFSANEQSLVEPESCLGAIDVDTEKCLTVDELQEDYDMLHGSNITLWNLATLNIIVALFLITVTCVFANGIVKGTAVKMFYRVTLFMALFFMLIQLIYLINPLFTSAFQYSPLVDKLLIKKLPRDRNAMLEIESHFACQFDTIDKLVEMGLEAIYSVVLLIAIDLIPFSFVLFTYAWDACLKESHLINNARRRIELNNQRRSILGSTLSLDRRKPVTKSKWHSSSSK</sequence>
<evidence type="ECO:0000313" key="5">
    <source>
        <dbReference type="WBParaSite" id="DME_0000256101-mRNA-1"/>
    </source>
</evidence>
<evidence type="ECO:0000256" key="1">
    <source>
        <dbReference type="SAM" id="Phobius"/>
    </source>
</evidence>
<feature type="transmembrane region" description="Helical" evidence="1">
    <location>
        <begin position="272"/>
        <end position="296"/>
    </location>
</feature>
<feature type="transmembrane region" description="Helical" evidence="1">
    <location>
        <begin position="50"/>
        <end position="71"/>
    </location>
</feature>
<proteinExistence type="predicted"/>
<dbReference type="OrthoDB" id="5872694at2759"/>
<evidence type="ECO:0000313" key="2">
    <source>
        <dbReference type="EMBL" id="VDN56948.1"/>
    </source>
</evidence>
<accession>A0A0N4U6K5</accession>
<keyword evidence="1" id="KW-1133">Transmembrane helix</keyword>
<dbReference type="WBParaSite" id="DME_0000256101-mRNA-1">
    <property type="protein sequence ID" value="DME_0000256101-mRNA-1"/>
    <property type="gene ID" value="DME_0000256101"/>
</dbReference>
<feature type="transmembrane region" description="Helical" evidence="1">
    <location>
        <begin position="199"/>
        <end position="219"/>
    </location>
</feature>
<protein>
    <submittedName>
        <fullName evidence="5">G_PROTEIN_RECEP_F1_2 domain-containing protein</fullName>
    </submittedName>
</protein>
<dbReference type="Proteomes" id="UP000274756">
    <property type="component" value="Unassembled WGS sequence"/>
</dbReference>
<evidence type="ECO:0000313" key="4">
    <source>
        <dbReference type="Proteomes" id="UP000274756"/>
    </source>
</evidence>
<gene>
    <name evidence="2" type="ORF">DME_LOCUS6921</name>
</gene>
<keyword evidence="1" id="KW-0472">Membrane</keyword>
<evidence type="ECO:0000313" key="3">
    <source>
        <dbReference type="Proteomes" id="UP000038040"/>
    </source>
</evidence>
<reference evidence="5" key="1">
    <citation type="submission" date="2017-02" db="UniProtKB">
        <authorList>
            <consortium name="WormBaseParasite"/>
        </authorList>
    </citation>
    <scope>IDENTIFICATION</scope>
</reference>
<dbReference type="Proteomes" id="UP000038040">
    <property type="component" value="Unplaced"/>
</dbReference>
<name>A0A0N4U6K5_DRAME</name>
<feature type="transmembrane region" description="Helical" evidence="1">
    <location>
        <begin position="165"/>
        <end position="187"/>
    </location>
</feature>
<reference evidence="2 4" key="2">
    <citation type="submission" date="2018-11" db="EMBL/GenBank/DDBJ databases">
        <authorList>
            <consortium name="Pathogen Informatics"/>
        </authorList>
    </citation>
    <scope>NUCLEOTIDE SEQUENCE [LARGE SCALE GENOMIC DNA]</scope>
</reference>
<keyword evidence="1" id="KW-0812">Transmembrane</keyword>